<keyword evidence="4" id="KW-1185">Reference proteome</keyword>
<dbReference type="RefSeq" id="XP_060291555.1">
    <property type="nucleotide sequence ID" value="XM_060435124.1"/>
</dbReference>
<evidence type="ECO:0000256" key="2">
    <source>
        <dbReference type="SAM" id="Phobius"/>
    </source>
</evidence>
<accession>A0AA40DMA2</accession>
<feature type="transmembrane region" description="Helical" evidence="2">
    <location>
        <begin position="104"/>
        <end position="123"/>
    </location>
</feature>
<evidence type="ECO:0000256" key="1">
    <source>
        <dbReference type="SAM" id="MobiDB-lite"/>
    </source>
</evidence>
<evidence type="ECO:0000313" key="4">
    <source>
        <dbReference type="Proteomes" id="UP001172101"/>
    </source>
</evidence>
<gene>
    <name evidence="3" type="ORF">B0T26DRAFT_455785</name>
</gene>
<feature type="region of interest" description="Disordered" evidence="1">
    <location>
        <begin position="1"/>
        <end position="41"/>
    </location>
</feature>
<dbReference type="Proteomes" id="UP001172101">
    <property type="component" value="Unassembled WGS sequence"/>
</dbReference>
<dbReference type="AlphaFoldDB" id="A0AA40DMA2"/>
<keyword evidence="2" id="KW-0812">Transmembrane</keyword>
<evidence type="ECO:0000313" key="3">
    <source>
        <dbReference type="EMBL" id="KAK0706461.1"/>
    </source>
</evidence>
<evidence type="ECO:0008006" key="5">
    <source>
        <dbReference type="Google" id="ProtNLM"/>
    </source>
</evidence>
<feature type="transmembrane region" description="Helical" evidence="2">
    <location>
        <begin position="72"/>
        <end position="92"/>
    </location>
</feature>
<protein>
    <recommendedName>
        <fullName evidence="5">Transmembrane protein</fullName>
    </recommendedName>
</protein>
<feature type="compositionally biased region" description="Basic and acidic residues" evidence="1">
    <location>
        <begin position="15"/>
        <end position="24"/>
    </location>
</feature>
<dbReference type="GeneID" id="85318394"/>
<keyword evidence="2" id="KW-0472">Membrane</keyword>
<sequence length="139" mass="15500">MVVDKKGRGGQLAETETRERRLEPGDSGVREGVMGKEKHKSAFSIRPDPVLHLESLDFFSRKPNGGFGSAGILYGVFLLPPVLFFLIARLVCFVLRCSFSLGLSVLRFFCYRTVWLLLLLLLFPDLSDCDGDVGCGDLW</sequence>
<comment type="caution">
    <text evidence="3">The sequence shown here is derived from an EMBL/GenBank/DDBJ whole genome shotgun (WGS) entry which is preliminary data.</text>
</comment>
<reference evidence="3" key="1">
    <citation type="submission" date="2023-06" db="EMBL/GenBank/DDBJ databases">
        <title>Genome-scale phylogeny and comparative genomics of the fungal order Sordariales.</title>
        <authorList>
            <consortium name="Lawrence Berkeley National Laboratory"/>
            <person name="Hensen N."/>
            <person name="Bonometti L."/>
            <person name="Westerberg I."/>
            <person name="Brannstrom I.O."/>
            <person name="Guillou S."/>
            <person name="Cros-Aarteil S."/>
            <person name="Calhoun S."/>
            <person name="Haridas S."/>
            <person name="Kuo A."/>
            <person name="Mondo S."/>
            <person name="Pangilinan J."/>
            <person name="Riley R."/>
            <person name="LaButti K."/>
            <person name="Andreopoulos B."/>
            <person name="Lipzen A."/>
            <person name="Chen C."/>
            <person name="Yanf M."/>
            <person name="Daum C."/>
            <person name="Ng V."/>
            <person name="Clum A."/>
            <person name="Steindorff A."/>
            <person name="Ohm R."/>
            <person name="Martin F."/>
            <person name="Silar P."/>
            <person name="Natvig D."/>
            <person name="Lalanne C."/>
            <person name="Gautier V."/>
            <person name="Ament-velasquez S.L."/>
            <person name="Kruys A."/>
            <person name="Hutchinson M.I."/>
            <person name="Powell A.J."/>
            <person name="Barry K."/>
            <person name="Miller A.N."/>
            <person name="Grigoriev I.V."/>
            <person name="Debuchy R."/>
            <person name="Gladieux P."/>
            <person name="Thoren M.H."/>
            <person name="Johannesson H."/>
        </authorList>
    </citation>
    <scope>NUCLEOTIDE SEQUENCE</scope>
    <source>
        <strain evidence="3">SMH2392-1A</strain>
    </source>
</reference>
<organism evidence="3 4">
    <name type="scientific">Lasiosphaeria miniovina</name>
    <dbReference type="NCBI Taxonomy" id="1954250"/>
    <lineage>
        <taxon>Eukaryota</taxon>
        <taxon>Fungi</taxon>
        <taxon>Dikarya</taxon>
        <taxon>Ascomycota</taxon>
        <taxon>Pezizomycotina</taxon>
        <taxon>Sordariomycetes</taxon>
        <taxon>Sordariomycetidae</taxon>
        <taxon>Sordariales</taxon>
        <taxon>Lasiosphaeriaceae</taxon>
        <taxon>Lasiosphaeria</taxon>
    </lineage>
</organism>
<keyword evidence="2" id="KW-1133">Transmembrane helix</keyword>
<dbReference type="EMBL" id="JAUIRO010000007">
    <property type="protein sequence ID" value="KAK0706461.1"/>
    <property type="molecule type" value="Genomic_DNA"/>
</dbReference>
<proteinExistence type="predicted"/>
<name>A0AA40DMA2_9PEZI</name>